<feature type="transmembrane region" description="Helical" evidence="6">
    <location>
        <begin position="67"/>
        <end position="86"/>
    </location>
</feature>
<dbReference type="Proteomes" id="UP000051621">
    <property type="component" value="Unassembled WGS sequence"/>
</dbReference>
<keyword evidence="8" id="KW-1185">Reference proteome</keyword>
<dbReference type="GO" id="GO:0033013">
    <property type="term" value="P:tetrapyrrole metabolic process"/>
    <property type="evidence" value="ECO:0007669"/>
    <property type="project" value="UniProtKB-ARBA"/>
</dbReference>
<dbReference type="CDD" id="cd15904">
    <property type="entry name" value="TSPO_MBR"/>
    <property type="match status" value="1"/>
</dbReference>
<dbReference type="FunFam" id="1.20.1260.100:FF:000001">
    <property type="entry name" value="translocator protein 2"/>
    <property type="match status" value="1"/>
</dbReference>
<comment type="caution">
    <text evidence="7">The sequence shown here is derived from an EMBL/GenBank/DDBJ whole genome shotgun (WGS) entry which is preliminary data.</text>
</comment>
<reference evidence="7 8" key="1">
    <citation type="journal article" date="2015" name="Genome Announc.">
        <title>Expanding the biotechnology potential of lactobacilli through comparative genomics of 213 strains and associated genera.</title>
        <authorList>
            <person name="Sun Z."/>
            <person name="Harris H.M."/>
            <person name="McCann A."/>
            <person name="Guo C."/>
            <person name="Argimon S."/>
            <person name="Zhang W."/>
            <person name="Yang X."/>
            <person name="Jeffery I.B."/>
            <person name="Cooney J.C."/>
            <person name="Kagawa T.F."/>
            <person name="Liu W."/>
            <person name="Song Y."/>
            <person name="Salvetti E."/>
            <person name="Wrobel A."/>
            <person name="Rasinkangas P."/>
            <person name="Parkhill J."/>
            <person name="Rea M.C."/>
            <person name="O'Sullivan O."/>
            <person name="Ritari J."/>
            <person name="Douillard F.P."/>
            <person name="Paul Ross R."/>
            <person name="Yang R."/>
            <person name="Briner A.E."/>
            <person name="Felis G.E."/>
            <person name="de Vos W.M."/>
            <person name="Barrangou R."/>
            <person name="Klaenhammer T.R."/>
            <person name="Caufield P.W."/>
            <person name="Cui Y."/>
            <person name="Zhang H."/>
            <person name="O'Toole P.W."/>
        </authorList>
    </citation>
    <scope>NUCLEOTIDE SEQUENCE [LARGE SCALE GENOMIC DNA]</scope>
    <source>
        <strain evidence="7 8">DSM 19910</strain>
    </source>
</reference>
<evidence type="ECO:0000313" key="7">
    <source>
        <dbReference type="EMBL" id="KRL03147.1"/>
    </source>
</evidence>
<keyword evidence="3 6" id="KW-0812">Transmembrane</keyword>
<dbReference type="PIRSF" id="PIRSF005859">
    <property type="entry name" value="PBR"/>
    <property type="match status" value="1"/>
</dbReference>
<keyword evidence="4 6" id="KW-1133">Transmembrane helix</keyword>
<dbReference type="InterPro" id="IPR038330">
    <property type="entry name" value="TspO/MBR-related_sf"/>
</dbReference>
<evidence type="ECO:0000256" key="1">
    <source>
        <dbReference type="ARBA" id="ARBA00004141"/>
    </source>
</evidence>
<dbReference type="InterPro" id="IPR004307">
    <property type="entry name" value="TspO_MBR"/>
</dbReference>
<dbReference type="GO" id="GO:0016020">
    <property type="term" value="C:membrane"/>
    <property type="evidence" value="ECO:0007669"/>
    <property type="project" value="UniProtKB-SubCell"/>
</dbReference>
<dbReference type="PANTHER" id="PTHR10057:SF0">
    <property type="entry name" value="TRANSLOCATOR PROTEIN"/>
    <property type="match status" value="1"/>
</dbReference>
<dbReference type="PANTHER" id="PTHR10057">
    <property type="entry name" value="PERIPHERAL-TYPE BENZODIAZEPINE RECEPTOR"/>
    <property type="match status" value="1"/>
</dbReference>
<comment type="subcellular location">
    <subcellularLocation>
        <location evidence="1">Membrane</location>
        <topology evidence="1">Multi-pass membrane protein</topology>
    </subcellularLocation>
</comment>
<proteinExistence type="inferred from homology"/>
<gene>
    <name evidence="7" type="ORF">FC81_GL000147</name>
</gene>
<evidence type="ECO:0000256" key="3">
    <source>
        <dbReference type="ARBA" id="ARBA00022692"/>
    </source>
</evidence>
<feature type="transmembrane region" description="Helical" evidence="6">
    <location>
        <begin position="37"/>
        <end position="58"/>
    </location>
</feature>
<comment type="similarity">
    <text evidence="2">Belongs to the TspO/BZRP family.</text>
</comment>
<dbReference type="Gene3D" id="1.20.1260.100">
    <property type="entry name" value="TspO/MBR protein"/>
    <property type="match status" value="1"/>
</dbReference>
<evidence type="ECO:0000256" key="6">
    <source>
        <dbReference type="SAM" id="Phobius"/>
    </source>
</evidence>
<evidence type="ECO:0000256" key="2">
    <source>
        <dbReference type="ARBA" id="ARBA00007524"/>
    </source>
</evidence>
<dbReference type="AlphaFoldDB" id="A0A0R1MFQ4"/>
<dbReference type="EMBL" id="AZEF01000006">
    <property type="protein sequence ID" value="KRL03147.1"/>
    <property type="molecule type" value="Genomic_DNA"/>
</dbReference>
<sequence>MFIISVELIGSFSAFFAGNIKYVYNNLHLPPFSPPDFLFGIVWPFLYLLIGIAGFIIWHHFPDHRRVGLLSIYGVQLFINFIWSIVFFNLEYYWLGFLLILVLDLLVLICIIQFTRLNKVAGFLLYPYFIWLLFATYLTFGVAWLN</sequence>
<dbReference type="Pfam" id="PF03073">
    <property type="entry name" value="TspO_MBR"/>
    <property type="match status" value="1"/>
</dbReference>
<dbReference type="PATRIC" id="fig|1423731.3.peg.153"/>
<organism evidence="7 8">
    <name type="scientific">Liquorilactobacillus capillatus DSM 19910</name>
    <dbReference type="NCBI Taxonomy" id="1423731"/>
    <lineage>
        <taxon>Bacteria</taxon>
        <taxon>Bacillati</taxon>
        <taxon>Bacillota</taxon>
        <taxon>Bacilli</taxon>
        <taxon>Lactobacillales</taxon>
        <taxon>Lactobacillaceae</taxon>
        <taxon>Liquorilactobacillus</taxon>
    </lineage>
</organism>
<keyword evidence="5 6" id="KW-0472">Membrane</keyword>
<evidence type="ECO:0000256" key="5">
    <source>
        <dbReference type="ARBA" id="ARBA00023136"/>
    </source>
</evidence>
<accession>A0A0R1MFQ4</accession>
<protein>
    <submittedName>
        <fullName evidence="7">Sensory protein</fullName>
    </submittedName>
</protein>
<name>A0A0R1MFQ4_9LACO</name>
<evidence type="ECO:0000313" key="8">
    <source>
        <dbReference type="Proteomes" id="UP000051621"/>
    </source>
</evidence>
<feature type="transmembrane region" description="Helical" evidence="6">
    <location>
        <begin position="92"/>
        <end position="112"/>
    </location>
</feature>
<evidence type="ECO:0000256" key="4">
    <source>
        <dbReference type="ARBA" id="ARBA00022989"/>
    </source>
</evidence>
<feature type="transmembrane region" description="Helical" evidence="6">
    <location>
        <begin position="124"/>
        <end position="145"/>
    </location>
</feature>